<feature type="region of interest" description="Disordered" evidence="1">
    <location>
        <begin position="1699"/>
        <end position="1773"/>
    </location>
</feature>
<dbReference type="SUPFAM" id="SSF53098">
    <property type="entry name" value="Ribonuclease H-like"/>
    <property type="match status" value="1"/>
</dbReference>
<feature type="compositionally biased region" description="Basic residues" evidence="1">
    <location>
        <begin position="1739"/>
        <end position="1755"/>
    </location>
</feature>
<name>A0ABQ5GH46_9ASTR</name>
<feature type="region of interest" description="Disordered" evidence="1">
    <location>
        <begin position="1502"/>
        <end position="1577"/>
    </location>
</feature>
<proteinExistence type="predicted"/>
<feature type="region of interest" description="Disordered" evidence="1">
    <location>
        <begin position="1419"/>
        <end position="1473"/>
    </location>
</feature>
<evidence type="ECO:0000313" key="3">
    <source>
        <dbReference type="EMBL" id="GJT74168.1"/>
    </source>
</evidence>
<dbReference type="InterPro" id="IPR057670">
    <property type="entry name" value="SH3_retrovirus"/>
</dbReference>
<dbReference type="PANTHER" id="PTHR42648">
    <property type="entry name" value="TRANSPOSASE, PUTATIVE-RELATED"/>
    <property type="match status" value="1"/>
</dbReference>
<keyword evidence="4" id="KW-1185">Reference proteome</keyword>
<evidence type="ECO:0000313" key="4">
    <source>
        <dbReference type="Proteomes" id="UP001151760"/>
    </source>
</evidence>
<evidence type="ECO:0000256" key="1">
    <source>
        <dbReference type="SAM" id="MobiDB-lite"/>
    </source>
</evidence>
<dbReference type="Gene3D" id="3.30.420.10">
    <property type="entry name" value="Ribonuclease H-like superfamily/Ribonuclease H"/>
    <property type="match status" value="1"/>
</dbReference>
<dbReference type="InterPro" id="IPR036397">
    <property type="entry name" value="RNaseH_sf"/>
</dbReference>
<feature type="compositionally biased region" description="Basic and acidic residues" evidence="1">
    <location>
        <begin position="1521"/>
        <end position="1543"/>
    </location>
</feature>
<sequence length="1773" mass="197720">MMLFRDQVIGRESLSGASSSYSSAAPVPARALPSARLPVSPLPLWCYSGISSNKELSALEAAIKSKFGGNYESKKIQRNVLKHQFKNFTTTPNESLDKAYDRFQKLISQLEVHAAPISREDINQKFLRSLPPSWSQIALIMRNKPDIDQTDINDLYNNLRVYKDEMKRSLSSTSNSQNLAFLSFENTSSTNEVSTASVNFRDNTAGGTNSSSQVLSTLGVDEVVCSFFAQQTTSPLLDNEDLQQIDQDDLEELDIRWQVAMLSVKKRHFAKECNLGWNQGKRSYDDNGRRNATSNKPSSQALVAQDGLGGYDWSNDFDKPVNYALMAISSSSSSSSSDNEIENQEESSKGLNKLLNSQMSAKDKYGLGYGTQLDEMSNKSETDSEISLSVFEVRLSDKEITPANDKFSKAVGYHAVPLLITGNFLTPRADISFACLDEYAIRKKIIETNGKRAVHTVSTARPISTARPVSTARSYYTKPAFRPKNLKQDVKTSGVKNMTTPGIRTVVNIGKGKMDNALKKSRWVWRPKGNYMDHESKEKGSFILKKFEYGNLKICLEDHAVVDSGFSSHMTSNKAYLSDYEDYNEGFVAFGSDPKGDELKFNLFSVSQMCDKKNSVLFTDTECLILSPSFKLLDENQVVLRAPRQNGVYSLDLKNIVPSGEFKNHAMNESCAKKRIKREFSVARTPQQNGVAERKNRTLIEAARTMLADSLLPSIVVRGSTTPNHITKNCLLYLLGKFDGKSDEGYLLGYFTTSKAFRVYNKRTKRVKENMHIDFLKDQPNMAGSGPDCMFDLDFLTNTINYIPVSVENQVNVDASTQEHYVADFEEENKRAAQATSINKLNTGRPSVGASNSPLVSTANTPYASAASTPTDANTGGSSFVYLGGQIPIDASTLPNVDLPIDPNMPDLEDDSNVFPNDGIFSGAYDDEDVGAEADFNNMDNTIDVSPIPTLRVHKDHPKGQILGDPKSAVQTRGNIQKASSVQQALVSYIYNQNRTDHKDHHNCLLACFLSQEEPKTISQALKDESWVKAMQEDLLQFKLQKVWILVDLPSGKKVILAFASFMGFPVYQMDVKSAFLYGTIEEEVKQQPDGIFISQDKYVADILKKFDFCSIKTATTPIVSNKPLVKDEDGVDVDVHVYRSMIGSLMYLTTSRPDIMFAVCACVRLRATYDAELASAASLVNTARPTLSTTRLVSMANLEFVDQHNMVACLEKTEGNSDFHEIVDFLASSSIHHALTINATVDSKAVVVTEASIRSSLLFNDADGTACLTNEAIFQNLALMGYEGDFNKLTFQKALFSPQWKFLIHTILHCLSSKSTSWNEFSTNIASAVICLATNQKFNFSKLIFDGMLRNLDNTKKKFLMYLRFLMVFLNNQIELGKPFNDVYLTPARNLKVFSNMSRKGVKFSGKVTPLFDSMLVPHQAPEGEGSEQPTEPQPTPSPTQPSTGDQPPETSSSHATTQDSRDTLEGTNGNEGDQELLVYVLTCPTGAWLKSVHKLSMKKRFGKNESVSKQGRKKSKPKSTLDDSIVFKDQDADHESSRPERSILTLKPLPTIDPKDKGKSVLEEPEPAKKMTRSNFDVAQIARDAEIAKQLQVDLQAGLERERQREEEASKAAIAEMYDEVQAGIDADALFAAKLQQEEREEYTIEERAKFLAETIAAQRKFRAAQRSAEIRSMYERQKKSVQDFVPIGSAKEEELIKKMNEKATDEDTSNKEKVLEEPDSTKVEVKQEGHEDSTRKRPGRRLKMKATKKSKRQKTDSDLEEEEQLKDFSL</sequence>
<feature type="domain" description="Retroviral polymerase SH3-like" evidence="2">
    <location>
        <begin position="736"/>
        <end position="779"/>
    </location>
</feature>
<dbReference type="Pfam" id="PF25597">
    <property type="entry name" value="SH3_retrovirus"/>
    <property type="match status" value="1"/>
</dbReference>
<feature type="compositionally biased region" description="Basic and acidic residues" evidence="1">
    <location>
        <begin position="1699"/>
        <end position="1738"/>
    </location>
</feature>
<evidence type="ECO:0000259" key="2">
    <source>
        <dbReference type="Pfam" id="PF25597"/>
    </source>
</evidence>
<feature type="compositionally biased region" description="Basic and acidic residues" evidence="1">
    <location>
        <begin position="1555"/>
        <end position="1571"/>
    </location>
</feature>
<accession>A0ABQ5GH46</accession>
<organism evidence="3 4">
    <name type="scientific">Tanacetum coccineum</name>
    <dbReference type="NCBI Taxonomy" id="301880"/>
    <lineage>
        <taxon>Eukaryota</taxon>
        <taxon>Viridiplantae</taxon>
        <taxon>Streptophyta</taxon>
        <taxon>Embryophyta</taxon>
        <taxon>Tracheophyta</taxon>
        <taxon>Spermatophyta</taxon>
        <taxon>Magnoliopsida</taxon>
        <taxon>eudicotyledons</taxon>
        <taxon>Gunneridae</taxon>
        <taxon>Pentapetalae</taxon>
        <taxon>asterids</taxon>
        <taxon>campanulids</taxon>
        <taxon>Asterales</taxon>
        <taxon>Asteraceae</taxon>
        <taxon>Asteroideae</taxon>
        <taxon>Anthemideae</taxon>
        <taxon>Anthemidinae</taxon>
        <taxon>Tanacetum</taxon>
    </lineage>
</organism>
<feature type="region of interest" description="Disordered" evidence="1">
    <location>
        <begin position="280"/>
        <end position="301"/>
    </location>
</feature>
<protein>
    <submittedName>
        <fullName evidence="3">Ribonuclease H-like domain-containing protein</fullName>
    </submittedName>
</protein>
<reference evidence="3" key="2">
    <citation type="submission" date="2022-01" db="EMBL/GenBank/DDBJ databases">
        <authorList>
            <person name="Yamashiro T."/>
            <person name="Shiraishi A."/>
            <person name="Satake H."/>
            <person name="Nakayama K."/>
        </authorList>
    </citation>
    <scope>NUCLEOTIDE SEQUENCE</scope>
</reference>
<dbReference type="Pfam" id="PF14223">
    <property type="entry name" value="Retrotran_gag_2"/>
    <property type="match status" value="1"/>
</dbReference>
<dbReference type="Proteomes" id="UP001151760">
    <property type="component" value="Unassembled WGS sequence"/>
</dbReference>
<dbReference type="InterPro" id="IPR039537">
    <property type="entry name" value="Retrotran_Ty1/copia-like"/>
</dbReference>
<dbReference type="PANTHER" id="PTHR42648:SF32">
    <property type="entry name" value="RIBONUCLEASE H-LIKE DOMAIN, GAG-PRE-INTEGRASE DOMAIN PROTEIN-RELATED"/>
    <property type="match status" value="1"/>
</dbReference>
<reference evidence="3" key="1">
    <citation type="journal article" date="2022" name="Int. J. Mol. Sci.">
        <title>Draft Genome of Tanacetum Coccineum: Genomic Comparison of Closely Related Tanacetum-Family Plants.</title>
        <authorList>
            <person name="Yamashiro T."/>
            <person name="Shiraishi A."/>
            <person name="Nakayama K."/>
            <person name="Satake H."/>
        </authorList>
    </citation>
    <scope>NUCLEOTIDE SEQUENCE</scope>
</reference>
<comment type="caution">
    <text evidence="3">The sequence shown here is derived from an EMBL/GenBank/DDBJ whole genome shotgun (WGS) entry which is preliminary data.</text>
</comment>
<dbReference type="EMBL" id="BQNB010018417">
    <property type="protein sequence ID" value="GJT74168.1"/>
    <property type="molecule type" value="Genomic_DNA"/>
</dbReference>
<dbReference type="InterPro" id="IPR012337">
    <property type="entry name" value="RNaseH-like_sf"/>
</dbReference>
<gene>
    <name evidence="3" type="ORF">Tco_1040893</name>
</gene>
<feature type="compositionally biased region" description="Polar residues" evidence="1">
    <location>
        <begin position="1451"/>
        <end position="1460"/>
    </location>
</feature>
<feature type="compositionally biased region" description="Polar residues" evidence="1">
    <location>
        <begin position="290"/>
        <end position="301"/>
    </location>
</feature>